<dbReference type="AlphaFoldDB" id="W9S549"/>
<evidence type="ECO:0000256" key="1">
    <source>
        <dbReference type="SAM" id="MobiDB-lite"/>
    </source>
</evidence>
<dbReference type="Proteomes" id="UP000030645">
    <property type="component" value="Unassembled WGS sequence"/>
</dbReference>
<proteinExistence type="predicted"/>
<keyword evidence="3" id="KW-1185">Reference proteome</keyword>
<feature type="compositionally biased region" description="Basic and acidic residues" evidence="1">
    <location>
        <begin position="8"/>
        <end position="23"/>
    </location>
</feature>
<evidence type="ECO:0000313" key="3">
    <source>
        <dbReference type="Proteomes" id="UP000030645"/>
    </source>
</evidence>
<evidence type="ECO:0000313" key="2">
    <source>
        <dbReference type="EMBL" id="EXB89229.1"/>
    </source>
</evidence>
<accession>W9S549</accession>
<name>W9S549_9ROSA</name>
<reference evidence="3" key="1">
    <citation type="submission" date="2013-01" db="EMBL/GenBank/DDBJ databases">
        <title>Draft Genome Sequence of a Mulberry Tree, Morus notabilis C.K. Schneid.</title>
        <authorList>
            <person name="He N."/>
            <person name="Zhao S."/>
        </authorList>
    </citation>
    <scope>NUCLEOTIDE SEQUENCE</scope>
</reference>
<feature type="region of interest" description="Disordered" evidence="1">
    <location>
        <begin position="1"/>
        <end position="25"/>
    </location>
</feature>
<sequence>MAVEFAPAEDRETRAVRRSEQRGRMRSFRHRRKVGLCRHDGWFFVVVTASWFELRLEEALGSRCRQ</sequence>
<gene>
    <name evidence="2" type="ORF">L484_006782</name>
</gene>
<organism evidence="2 3">
    <name type="scientific">Morus notabilis</name>
    <dbReference type="NCBI Taxonomy" id="981085"/>
    <lineage>
        <taxon>Eukaryota</taxon>
        <taxon>Viridiplantae</taxon>
        <taxon>Streptophyta</taxon>
        <taxon>Embryophyta</taxon>
        <taxon>Tracheophyta</taxon>
        <taxon>Spermatophyta</taxon>
        <taxon>Magnoliopsida</taxon>
        <taxon>eudicotyledons</taxon>
        <taxon>Gunneridae</taxon>
        <taxon>Pentapetalae</taxon>
        <taxon>rosids</taxon>
        <taxon>fabids</taxon>
        <taxon>Rosales</taxon>
        <taxon>Moraceae</taxon>
        <taxon>Moreae</taxon>
        <taxon>Morus</taxon>
    </lineage>
</organism>
<dbReference type="EMBL" id="KE345004">
    <property type="protein sequence ID" value="EXB89229.1"/>
    <property type="molecule type" value="Genomic_DNA"/>
</dbReference>
<protein>
    <submittedName>
        <fullName evidence="2">Uncharacterized protein</fullName>
    </submittedName>
</protein>